<dbReference type="AlphaFoldDB" id="T1K5H7"/>
<dbReference type="HOGENOM" id="CLU_048952_0_0_1"/>
<evidence type="ECO:0000313" key="1">
    <source>
        <dbReference type="EnsemblMetazoa" id="tetur05g06300.1"/>
    </source>
</evidence>
<dbReference type="KEGG" id="tut:107360780"/>
<dbReference type="EMBL" id="CAEY01001588">
    <property type="status" value="NOT_ANNOTATED_CDS"/>
    <property type="molecule type" value="Genomic_DNA"/>
</dbReference>
<keyword evidence="2" id="KW-1185">Reference proteome</keyword>
<reference evidence="2" key="1">
    <citation type="submission" date="2011-08" db="EMBL/GenBank/DDBJ databases">
        <authorList>
            <person name="Rombauts S."/>
        </authorList>
    </citation>
    <scope>NUCLEOTIDE SEQUENCE</scope>
    <source>
        <strain evidence="2">London</strain>
    </source>
</reference>
<evidence type="ECO:0000313" key="2">
    <source>
        <dbReference type="Proteomes" id="UP000015104"/>
    </source>
</evidence>
<name>T1K5H7_TETUR</name>
<dbReference type="Proteomes" id="UP000015104">
    <property type="component" value="Unassembled WGS sequence"/>
</dbReference>
<dbReference type="EnsemblMetazoa" id="tetur05g06300.1">
    <property type="protein sequence ID" value="tetur05g06300.1"/>
    <property type="gene ID" value="tetur05g06300"/>
</dbReference>
<reference evidence="1" key="2">
    <citation type="submission" date="2015-06" db="UniProtKB">
        <authorList>
            <consortium name="EnsemblMetazoa"/>
        </authorList>
    </citation>
    <scope>IDENTIFICATION</scope>
</reference>
<sequence length="487" mass="56000">MDTISPLTVPSDSWKSLVCKICKKDDVVLNLKTCGCFFCDSCDGDSQNICVSCRSKVNPRIKLSFSKKPRCKYHELNQCFNNAEYKCNCIPDCLVCDSCLSFIHDKRVRGSCVPEILTPKVTTNYEPCQMCEEFIAEFKMTSEPYSKFCFDCKTKSNAICIPFEKDSDQDSDWSQFYKEYVQCSRMILGKIKKIEKALELTSLDREQRIQKCKDALSQIQKCLIENTEQSDRQIAALEQQLDNFKKISNILKPNGTMKTILDLLKNKQLNLHGKNGKKEIWSFLNFYREKNYYNPRYPRAEKIKTLYVRNYSRKQYLLKFPLPSNSSVSSNSGVPAKSDVSVQEIIDNGVKPFVVLVEKPSTVNERKKILEDIQKHEDKWVRKERFDVFDIVIIFDADATDSPKYKRAKILNRKKDVSKVFLLDFGFKTTVKNSSIGEINEITINGKKTCFLAQLTGSVNVNCDFKQKDGLPKAQHLVTSVRCKSNS</sequence>
<organism evidence="1 2">
    <name type="scientific">Tetranychus urticae</name>
    <name type="common">Two-spotted spider mite</name>
    <dbReference type="NCBI Taxonomy" id="32264"/>
    <lineage>
        <taxon>Eukaryota</taxon>
        <taxon>Metazoa</taxon>
        <taxon>Ecdysozoa</taxon>
        <taxon>Arthropoda</taxon>
        <taxon>Chelicerata</taxon>
        <taxon>Arachnida</taxon>
        <taxon>Acari</taxon>
        <taxon>Acariformes</taxon>
        <taxon>Trombidiformes</taxon>
        <taxon>Prostigmata</taxon>
        <taxon>Eleutherengona</taxon>
        <taxon>Raphignathae</taxon>
        <taxon>Tetranychoidea</taxon>
        <taxon>Tetranychidae</taxon>
        <taxon>Tetranychus</taxon>
    </lineage>
</organism>
<proteinExistence type="predicted"/>
<protein>
    <submittedName>
        <fullName evidence="1">Uncharacterized protein</fullName>
    </submittedName>
</protein>
<gene>
    <name evidence="1" type="primary">107360780</name>
</gene>
<accession>T1K5H7</accession>